<comment type="caution">
    <text evidence="1">The sequence shown here is derived from an EMBL/GenBank/DDBJ whole genome shotgun (WGS) entry which is preliminary data.</text>
</comment>
<protein>
    <submittedName>
        <fullName evidence="1">Uncharacterized protein</fullName>
    </submittedName>
</protein>
<proteinExistence type="predicted"/>
<accession>A0A3N0YHC4</accession>
<evidence type="ECO:0000313" key="1">
    <source>
        <dbReference type="EMBL" id="ROL45652.1"/>
    </source>
</evidence>
<keyword evidence="2" id="KW-1185">Reference proteome</keyword>
<dbReference type="EMBL" id="RJVU01042551">
    <property type="protein sequence ID" value="ROL45652.1"/>
    <property type="molecule type" value="Genomic_DNA"/>
</dbReference>
<gene>
    <name evidence="1" type="ORF">DPX16_17768</name>
</gene>
<dbReference type="AlphaFoldDB" id="A0A3N0YHC4"/>
<name>A0A3N0YHC4_ANAGA</name>
<sequence length="175" mass="19715">MSNSQKDKKNGEGSKREREREREIKCLLIHYLLPIFFPYSNAQASLFCAVLPLDSPELLIPFFCHVSLVWVHTNLTGSIIPVPSHASGKPLLGISSLFLIRVSHSRDKKLRDISEAVQDFAMGCKQNAEIVRKNFCLLAQQEVEIKPVLQEKQLGGEKSSVDEKQRKLELVTSGK</sequence>
<dbReference type="Proteomes" id="UP000281406">
    <property type="component" value="Unassembled WGS sequence"/>
</dbReference>
<evidence type="ECO:0000313" key="2">
    <source>
        <dbReference type="Proteomes" id="UP000281406"/>
    </source>
</evidence>
<organism evidence="1 2">
    <name type="scientific">Anabarilius grahami</name>
    <name type="common">Kanglang fish</name>
    <name type="synonym">Barilius grahami</name>
    <dbReference type="NCBI Taxonomy" id="495550"/>
    <lineage>
        <taxon>Eukaryota</taxon>
        <taxon>Metazoa</taxon>
        <taxon>Chordata</taxon>
        <taxon>Craniata</taxon>
        <taxon>Vertebrata</taxon>
        <taxon>Euteleostomi</taxon>
        <taxon>Actinopterygii</taxon>
        <taxon>Neopterygii</taxon>
        <taxon>Teleostei</taxon>
        <taxon>Ostariophysi</taxon>
        <taxon>Cypriniformes</taxon>
        <taxon>Xenocyprididae</taxon>
        <taxon>Xenocypridinae</taxon>
        <taxon>Xenocypridinae incertae sedis</taxon>
        <taxon>Anabarilius</taxon>
    </lineage>
</organism>
<reference evidence="1 2" key="1">
    <citation type="submission" date="2018-10" db="EMBL/GenBank/DDBJ databases">
        <title>Genome assembly for a Yunnan-Guizhou Plateau 3E fish, Anabarilius grahami (Regan), and its evolutionary and genetic applications.</title>
        <authorList>
            <person name="Jiang W."/>
        </authorList>
    </citation>
    <scope>NUCLEOTIDE SEQUENCE [LARGE SCALE GENOMIC DNA]</scope>
    <source>
        <strain evidence="1">AG-KIZ</strain>
        <tissue evidence="1">Muscle</tissue>
    </source>
</reference>